<gene>
    <name evidence="1" type="ORF">D1B32_11895</name>
</gene>
<sequence length="78" mass="8835">MIKIKSHQHLASKLENNGLKTNKNYLLELIEKLDEDVELALSNHNHQAATLLMSQILLIESELDSIEGRLDVLSNMIV</sequence>
<evidence type="ECO:0000313" key="1">
    <source>
        <dbReference type="EMBL" id="RHW31934.1"/>
    </source>
</evidence>
<evidence type="ECO:0000313" key="2">
    <source>
        <dbReference type="Proteomes" id="UP000285456"/>
    </source>
</evidence>
<dbReference type="Proteomes" id="UP000285456">
    <property type="component" value="Unassembled WGS sequence"/>
</dbReference>
<dbReference type="RefSeq" id="WP_118889492.1">
    <property type="nucleotide sequence ID" value="NZ_PHUT01000007.1"/>
</dbReference>
<proteinExistence type="predicted"/>
<organism evidence="1 2">
    <name type="scientific">Oceanobacillus profundus</name>
    <dbReference type="NCBI Taxonomy" id="372463"/>
    <lineage>
        <taxon>Bacteria</taxon>
        <taxon>Bacillati</taxon>
        <taxon>Bacillota</taxon>
        <taxon>Bacilli</taxon>
        <taxon>Bacillales</taxon>
        <taxon>Bacillaceae</taxon>
        <taxon>Oceanobacillus</taxon>
    </lineage>
</organism>
<name>A0A417YGP3_9BACI</name>
<dbReference type="EMBL" id="QWEH01000007">
    <property type="protein sequence ID" value="RHW31934.1"/>
    <property type="molecule type" value="Genomic_DNA"/>
</dbReference>
<keyword evidence="2" id="KW-1185">Reference proteome</keyword>
<accession>A0A417YGP3</accession>
<dbReference type="AlphaFoldDB" id="A0A417YGP3"/>
<comment type="caution">
    <text evidence="1">The sequence shown here is derived from an EMBL/GenBank/DDBJ whole genome shotgun (WGS) entry which is preliminary data.</text>
</comment>
<reference evidence="1 2" key="1">
    <citation type="journal article" date="2007" name="Int. J. Syst. Evol. Microbiol.">
        <title>Oceanobacillus profundus sp. nov., isolated from a deep-sea sediment core.</title>
        <authorList>
            <person name="Kim Y.G."/>
            <person name="Choi D.H."/>
            <person name="Hyun S."/>
            <person name="Cho B.C."/>
        </authorList>
    </citation>
    <scope>NUCLEOTIDE SEQUENCE [LARGE SCALE GENOMIC DNA]</scope>
    <source>
        <strain evidence="1 2">DSM 18246</strain>
    </source>
</reference>
<protein>
    <submittedName>
        <fullName evidence="1">Uncharacterized protein</fullName>
    </submittedName>
</protein>